<evidence type="ECO:0000313" key="2">
    <source>
        <dbReference type="Proteomes" id="UP000728185"/>
    </source>
</evidence>
<comment type="caution">
    <text evidence="1">The sequence shown here is derived from an EMBL/GenBank/DDBJ whole genome shotgun (WGS) entry which is preliminary data.</text>
</comment>
<dbReference type="AlphaFoldDB" id="A0A8E0RPX4"/>
<protein>
    <submittedName>
        <fullName evidence="1">Uncharacterized protein</fullName>
    </submittedName>
</protein>
<accession>A0A8E0RPX4</accession>
<dbReference type="OrthoDB" id="6240202at2759"/>
<keyword evidence="2" id="KW-1185">Reference proteome</keyword>
<name>A0A8E0RPX4_9TREM</name>
<proteinExistence type="predicted"/>
<organism evidence="1 2">
    <name type="scientific">Fasciolopsis buskii</name>
    <dbReference type="NCBI Taxonomy" id="27845"/>
    <lineage>
        <taxon>Eukaryota</taxon>
        <taxon>Metazoa</taxon>
        <taxon>Spiralia</taxon>
        <taxon>Lophotrochozoa</taxon>
        <taxon>Platyhelminthes</taxon>
        <taxon>Trematoda</taxon>
        <taxon>Digenea</taxon>
        <taxon>Plagiorchiida</taxon>
        <taxon>Echinostomata</taxon>
        <taxon>Echinostomatoidea</taxon>
        <taxon>Fasciolidae</taxon>
        <taxon>Fasciolopsis</taxon>
    </lineage>
</organism>
<gene>
    <name evidence="1" type="ORF">FBUS_04362</name>
</gene>
<dbReference type="EMBL" id="LUCM01007378">
    <property type="protein sequence ID" value="KAA0190082.1"/>
    <property type="molecule type" value="Genomic_DNA"/>
</dbReference>
<dbReference type="Proteomes" id="UP000728185">
    <property type="component" value="Unassembled WGS sequence"/>
</dbReference>
<reference evidence="1" key="1">
    <citation type="submission" date="2019-05" db="EMBL/GenBank/DDBJ databases">
        <title>Annotation for the trematode Fasciolopsis buski.</title>
        <authorList>
            <person name="Choi Y.-J."/>
        </authorList>
    </citation>
    <scope>NUCLEOTIDE SEQUENCE</scope>
    <source>
        <strain evidence="1">HT</strain>
        <tissue evidence="1">Whole worm</tissue>
    </source>
</reference>
<evidence type="ECO:0000313" key="1">
    <source>
        <dbReference type="EMBL" id="KAA0190082.1"/>
    </source>
</evidence>
<feature type="non-terminal residue" evidence="1">
    <location>
        <position position="1"/>
    </location>
</feature>
<sequence length="431" mass="49549">LQYSLGNNSNPWITITPCTGPLDGIKFSQSAIYHKKWKQSFRFAFKLASSKSGDRKETSLKAGGIWTEPFPGQGYPPNHTVSADETEVSNFHQSRIHYSRSNYPSDTMSIQLFGRIGDTYMVRVSTRSSPFHKLDGYLKPPKSSVISVCVQSQFSDILEVRWNPAVTEDVRPTYCVAVNIQENLPYRCSALARLQPVQSFDFRRPRWFGETDHLRSQRIEPSVYHCVNSTEAQIKLPLQLARIVTSSTKNSSSVNLYVNVYVINTRTELSASYDPSIQRLPLHTCRFARRTSSRILVRVNSLPNYLAWNADAIFTWPTNIPPARLYFQPCQLGKSGTDYYTVHLYEMEQAHRHMERELFWTSVNRSQIIKIKNQLLPGRYRLYMQGPEHFKSGEHVARFFFLAEDSNLLPKKSPMGGKNSDDDTFFHFFIA</sequence>